<dbReference type="EMBL" id="JAAGWQ010000131">
    <property type="protein sequence ID" value="KAF5664827.1"/>
    <property type="molecule type" value="Genomic_DNA"/>
</dbReference>
<dbReference type="OrthoDB" id="8121437at2759"/>
<evidence type="ECO:0000313" key="6">
    <source>
        <dbReference type="Proteomes" id="UP000567885"/>
    </source>
</evidence>
<name>A0A8H5T812_FUSHE</name>
<keyword evidence="6" id="KW-1185">Reference proteome</keyword>
<evidence type="ECO:0000259" key="4">
    <source>
        <dbReference type="SMART" id="SM01328"/>
    </source>
</evidence>
<evidence type="ECO:0000313" key="5">
    <source>
        <dbReference type="EMBL" id="KAF5664827.1"/>
    </source>
</evidence>
<dbReference type="Proteomes" id="UP000567885">
    <property type="component" value="Unassembled WGS sequence"/>
</dbReference>
<proteinExistence type="predicted"/>
<evidence type="ECO:0000256" key="2">
    <source>
        <dbReference type="ARBA" id="ARBA00022771"/>
    </source>
</evidence>
<organism evidence="5 6">
    <name type="scientific">Fusarium heterosporum</name>
    <dbReference type="NCBI Taxonomy" id="42747"/>
    <lineage>
        <taxon>Eukaryota</taxon>
        <taxon>Fungi</taxon>
        <taxon>Dikarya</taxon>
        <taxon>Ascomycota</taxon>
        <taxon>Pezizomycotina</taxon>
        <taxon>Sordariomycetes</taxon>
        <taxon>Hypocreomycetidae</taxon>
        <taxon>Hypocreales</taxon>
        <taxon>Nectriaceae</taxon>
        <taxon>Fusarium</taxon>
        <taxon>Fusarium heterosporum species complex</taxon>
    </lineage>
</organism>
<keyword evidence="3" id="KW-0862">Zinc</keyword>
<gene>
    <name evidence="5" type="ORF">FHETE_6942</name>
</gene>
<accession>A0A8H5T812</accession>
<reference evidence="5 6" key="1">
    <citation type="submission" date="2020-05" db="EMBL/GenBank/DDBJ databases">
        <title>Identification and distribution of gene clusters putatively required for synthesis of sphingolipid metabolism inhibitors in phylogenetically diverse species of the filamentous fungus Fusarium.</title>
        <authorList>
            <person name="Kim H.-S."/>
            <person name="Busman M."/>
            <person name="Brown D.W."/>
            <person name="Divon H."/>
            <person name="Uhlig S."/>
            <person name="Proctor R.H."/>
        </authorList>
    </citation>
    <scope>NUCLEOTIDE SEQUENCE [LARGE SCALE GENOMIC DNA]</scope>
    <source>
        <strain evidence="5 6">NRRL 20693</strain>
    </source>
</reference>
<feature type="domain" description="3CxxC-type" evidence="4">
    <location>
        <begin position="51"/>
        <end position="150"/>
    </location>
</feature>
<dbReference type="GO" id="GO:0008270">
    <property type="term" value="F:zinc ion binding"/>
    <property type="evidence" value="ECO:0007669"/>
    <property type="project" value="UniProtKB-KW"/>
</dbReference>
<sequence length="163" mass="19363">MPRRRLNEDPLWSLYPELHDEVADKLEEFQLEYSFNTNDDEHSILKDYDSNIMGRFSCPNDQCKNNGWSTEKMAVTIREYSGDRYNVRVYHQRCKRCKSVGRPTIDEDSYIDRVTYRIKKWNGVEMKHPEWSGIRVKPHEEALCEGCRDGHCLKDRKGGIEWA</sequence>
<comment type="caution">
    <text evidence="5">The sequence shown here is derived from an EMBL/GenBank/DDBJ whole genome shotgun (WGS) entry which is preliminary data.</text>
</comment>
<protein>
    <recommendedName>
        <fullName evidence="4">3CxxC-type domain-containing protein</fullName>
    </recommendedName>
</protein>
<evidence type="ECO:0000256" key="1">
    <source>
        <dbReference type="ARBA" id="ARBA00022723"/>
    </source>
</evidence>
<keyword evidence="2" id="KW-0863">Zinc-finger</keyword>
<evidence type="ECO:0000256" key="3">
    <source>
        <dbReference type="ARBA" id="ARBA00022833"/>
    </source>
</evidence>
<keyword evidence="1" id="KW-0479">Metal-binding</keyword>
<dbReference type="AlphaFoldDB" id="A0A8H5T812"/>
<dbReference type="SMART" id="SM01328">
    <property type="entry name" value="zf-3CxxC"/>
    <property type="match status" value="1"/>
</dbReference>
<dbReference type="InterPro" id="IPR027377">
    <property type="entry name" value="ZAR1/RTP1-5-like_Znf-3CxxC"/>
</dbReference>
<dbReference type="Pfam" id="PF13695">
    <property type="entry name" value="Zn_ribbon_3CxxC"/>
    <property type="match status" value="1"/>
</dbReference>